<dbReference type="PANTHER" id="PTHR30537">
    <property type="entry name" value="HTH-TYPE TRANSCRIPTIONAL REGULATOR"/>
    <property type="match status" value="1"/>
</dbReference>
<dbReference type="Gene3D" id="3.40.190.290">
    <property type="match status" value="1"/>
</dbReference>
<keyword evidence="3" id="KW-0238">DNA-binding</keyword>
<keyword evidence="4" id="KW-0804">Transcription</keyword>
<dbReference type="PRINTS" id="PR00039">
    <property type="entry name" value="HTHLYSR"/>
</dbReference>
<proteinExistence type="inferred from homology"/>
<evidence type="ECO:0000256" key="1">
    <source>
        <dbReference type="ARBA" id="ARBA00009437"/>
    </source>
</evidence>
<dbReference type="Gene3D" id="3.40.190.10">
    <property type="entry name" value="Periplasmic binding protein-like II"/>
    <property type="match status" value="1"/>
</dbReference>
<gene>
    <name evidence="6" type="ORF">A9306_09550</name>
</gene>
<dbReference type="GO" id="GO:0043565">
    <property type="term" value="F:sequence-specific DNA binding"/>
    <property type="evidence" value="ECO:0007669"/>
    <property type="project" value="TreeGrafter"/>
</dbReference>
<reference evidence="6 7" key="1">
    <citation type="submission" date="2016-06" db="EMBL/GenBank/DDBJ databases">
        <title>Draft genome of Moraxella atlantae CCUG 59586.</title>
        <authorList>
            <person name="Salva-Serra F."/>
            <person name="Engstrom-Jakobsson H."/>
            <person name="Thorell K."/>
            <person name="Gonzales-Siles L."/>
            <person name="Karlsson R."/>
            <person name="Boulund F."/>
            <person name="Engstrand L."/>
            <person name="Kristiansson E."/>
            <person name="Moore E."/>
        </authorList>
    </citation>
    <scope>NUCLEOTIDE SEQUENCE [LARGE SCALE GENOMIC DNA]</scope>
    <source>
        <strain evidence="6 7">CCUG 59586</strain>
    </source>
</reference>
<evidence type="ECO:0000259" key="5">
    <source>
        <dbReference type="PROSITE" id="PS50931"/>
    </source>
</evidence>
<dbReference type="SUPFAM" id="SSF53850">
    <property type="entry name" value="Periplasmic binding protein-like II"/>
    <property type="match status" value="1"/>
</dbReference>
<dbReference type="AlphaFoldDB" id="A0A1B8QBZ7"/>
<protein>
    <submittedName>
        <fullName evidence="6">LysR family transcriptional regulator</fullName>
    </submittedName>
</protein>
<dbReference type="InterPro" id="IPR005119">
    <property type="entry name" value="LysR_subst-bd"/>
</dbReference>
<dbReference type="PANTHER" id="PTHR30537:SF74">
    <property type="entry name" value="HTH-TYPE TRANSCRIPTIONAL REGULATOR TRPI"/>
    <property type="match status" value="1"/>
</dbReference>
<feature type="domain" description="HTH lysR-type" evidence="5">
    <location>
        <begin position="20"/>
        <end position="62"/>
    </location>
</feature>
<keyword evidence="2" id="KW-0805">Transcription regulation</keyword>
<dbReference type="InterPro" id="IPR036388">
    <property type="entry name" value="WH-like_DNA-bd_sf"/>
</dbReference>
<accession>A0A1B8QBZ7</accession>
<dbReference type="GO" id="GO:0003700">
    <property type="term" value="F:DNA-binding transcription factor activity"/>
    <property type="evidence" value="ECO:0007669"/>
    <property type="project" value="InterPro"/>
</dbReference>
<dbReference type="InterPro" id="IPR058163">
    <property type="entry name" value="LysR-type_TF_proteobact-type"/>
</dbReference>
<comment type="similarity">
    <text evidence="1">Belongs to the LysR transcriptional regulatory family.</text>
</comment>
<keyword evidence="7" id="KW-1185">Reference proteome</keyword>
<evidence type="ECO:0000256" key="3">
    <source>
        <dbReference type="ARBA" id="ARBA00023125"/>
    </source>
</evidence>
<dbReference type="GO" id="GO:0006351">
    <property type="term" value="P:DNA-templated transcription"/>
    <property type="evidence" value="ECO:0007669"/>
    <property type="project" value="TreeGrafter"/>
</dbReference>
<dbReference type="Pfam" id="PF03466">
    <property type="entry name" value="LysR_substrate"/>
    <property type="match status" value="1"/>
</dbReference>
<dbReference type="SUPFAM" id="SSF46785">
    <property type="entry name" value="Winged helix' DNA-binding domain"/>
    <property type="match status" value="1"/>
</dbReference>
<organism evidence="6 7">
    <name type="scientific">Faucicola atlantae</name>
    <dbReference type="NCBI Taxonomy" id="34059"/>
    <lineage>
        <taxon>Bacteria</taxon>
        <taxon>Pseudomonadati</taxon>
        <taxon>Pseudomonadota</taxon>
        <taxon>Gammaproteobacteria</taxon>
        <taxon>Moraxellales</taxon>
        <taxon>Moraxellaceae</taxon>
        <taxon>Faucicola</taxon>
    </lineage>
</organism>
<dbReference type="Pfam" id="PF00126">
    <property type="entry name" value="HTH_1"/>
    <property type="match status" value="1"/>
</dbReference>
<evidence type="ECO:0000313" key="6">
    <source>
        <dbReference type="EMBL" id="OBX78225.1"/>
    </source>
</evidence>
<dbReference type="Gene3D" id="1.10.10.10">
    <property type="entry name" value="Winged helix-like DNA-binding domain superfamily/Winged helix DNA-binding domain"/>
    <property type="match status" value="1"/>
</dbReference>
<evidence type="ECO:0000256" key="2">
    <source>
        <dbReference type="ARBA" id="ARBA00023015"/>
    </source>
</evidence>
<dbReference type="RefSeq" id="WP_067337832.1">
    <property type="nucleotide sequence ID" value="NZ_LZNA01000049.1"/>
</dbReference>
<dbReference type="InterPro" id="IPR000847">
    <property type="entry name" value="LysR_HTH_N"/>
</dbReference>
<evidence type="ECO:0000313" key="7">
    <source>
        <dbReference type="Proteomes" id="UP000092616"/>
    </source>
</evidence>
<evidence type="ECO:0000256" key="4">
    <source>
        <dbReference type="ARBA" id="ARBA00023163"/>
    </source>
</evidence>
<dbReference type="EMBL" id="LZNA01000049">
    <property type="protein sequence ID" value="OBX78225.1"/>
    <property type="molecule type" value="Genomic_DNA"/>
</dbReference>
<sequence length="300" mass="34361">MIERTPLNGLKFFYFCGLYGSVTVAADKLHVTQSAVSKQIKNLEDVLHIKLFIKVGRKLSLTKQGEILFACCEKIFLQLDDCLTDLTTANKPSAQLVLSCEPTISMKWLIPRLVEFNQLYKEVDIVLLTGGGKVEFEEKNVDLAIRRNDFDWGEHIYSEKLADEYIVAVNKAGAVLPTNEKLILTSSRPNLYKNLKLNRLISKQLLSYEKNVLEHFYLCIEAALANLGTAIVSIYMVEREINHGLLRYASTPVMDGSAYYLLSRYTFEEDPRKVVFKEWLKIQFTASEEAMLSQYQYKLM</sequence>
<dbReference type="InterPro" id="IPR036390">
    <property type="entry name" value="WH_DNA-bd_sf"/>
</dbReference>
<dbReference type="Proteomes" id="UP000092616">
    <property type="component" value="Unassembled WGS sequence"/>
</dbReference>
<dbReference type="PROSITE" id="PS50931">
    <property type="entry name" value="HTH_LYSR"/>
    <property type="match status" value="1"/>
</dbReference>
<comment type="caution">
    <text evidence="6">The sequence shown here is derived from an EMBL/GenBank/DDBJ whole genome shotgun (WGS) entry which is preliminary data.</text>
</comment>
<name>A0A1B8QBZ7_9GAMM</name>